<name>A0A1L9PCX9_ASPVE</name>
<dbReference type="STRING" id="1036611.A0A1L9PCX9"/>
<evidence type="ECO:0000313" key="5">
    <source>
        <dbReference type="Proteomes" id="UP000184073"/>
    </source>
</evidence>
<dbReference type="PANTHER" id="PTHR13194">
    <property type="entry name" value="COMPLEX I INTERMEDIATE-ASSOCIATED PROTEIN 30"/>
    <property type="match status" value="1"/>
</dbReference>
<dbReference type="InterPro" id="IPR008979">
    <property type="entry name" value="Galactose-bd-like_sf"/>
</dbReference>
<dbReference type="OrthoDB" id="426386at2759"/>
<dbReference type="InterPro" id="IPR013857">
    <property type="entry name" value="NADH-UbQ_OxRdtase-assoc_prot30"/>
</dbReference>
<dbReference type="AlphaFoldDB" id="A0A1L9PCX9"/>
<evidence type="ECO:0000256" key="2">
    <source>
        <dbReference type="SAM" id="MobiDB-lite"/>
    </source>
</evidence>
<protein>
    <recommendedName>
        <fullName evidence="3">NADH:ubiquinone oxidoreductase intermediate-associated protein 30 domain-containing protein</fullName>
    </recommendedName>
</protein>
<dbReference type="GO" id="GO:0051082">
    <property type="term" value="F:unfolded protein binding"/>
    <property type="evidence" value="ECO:0007669"/>
    <property type="project" value="TreeGrafter"/>
</dbReference>
<accession>A0A1L9PCX9</accession>
<gene>
    <name evidence="4" type="ORF">ASPVEDRAFT_508385</name>
</gene>
<dbReference type="Proteomes" id="UP000184073">
    <property type="component" value="Unassembled WGS sequence"/>
</dbReference>
<dbReference type="RefSeq" id="XP_040665078.1">
    <property type="nucleotide sequence ID" value="XM_040814383.1"/>
</dbReference>
<comment type="similarity">
    <text evidence="1">Belongs to the CIA30 family.</text>
</comment>
<evidence type="ECO:0000259" key="3">
    <source>
        <dbReference type="Pfam" id="PF08547"/>
    </source>
</evidence>
<dbReference type="Pfam" id="PF08547">
    <property type="entry name" value="CIA30"/>
    <property type="match status" value="1"/>
</dbReference>
<evidence type="ECO:0000313" key="4">
    <source>
        <dbReference type="EMBL" id="OJI99315.1"/>
    </source>
</evidence>
<dbReference type="PANTHER" id="PTHR13194:SF19">
    <property type="entry name" value="NAD(P)-BINDING ROSSMANN-FOLD SUPERFAMILY PROTEIN"/>
    <property type="match status" value="1"/>
</dbReference>
<dbReference type="InterPro" id="IPR039131">
    <property type="entry name" value="NDUFAF1"/>
</dbReference>
<dbReference type="EMBL" id="KV878126">
    <property type="protein sequence ID" value="OJI99315.1"/>
    <property type="molecule type" value="Genomic_DNA"/>
</dbReference>
<dbReference type="SUPFAM" id="SSF49785">
    <property type="entry name" value="Galactose-binding domain-like"/>
    <property type="match status" value="1"/>
</dbReference>
<keyword evidence="5" id="KW-1185">Reference proteome</keyword>
<dbReference type="GO" id="GO:0010257">
    <property type="term" value="P:NADH dehydrogenase complex assembly"/>
    <property type="evidence" value="ECO:0007669"/>
    <property type="project" value="TreeGrafter"/>
</dbReference>
<organism evidence="4 5">
    <name type="scientific">Aspergillus versicolor CBS 583.65</name>
    <dbReference type="NCBI Taxonomy" id="1036611"/>
    <lineage>
        <taxon>Eukaryota</taxon>
        <taxon>Fungi</taxon>
        <taxon>Dikarya</taxon>
        <taxon>Ascomycota</taxon>
        <taxon>Pezizomycotina</taxon>
        <taxon>Eurotiomycetes</taxon>
        <taxon>Eurotiomycetidae</taxon>
        <taxon>Eurotiales</taxon>
        <taxon>Aspergillaceae</taxon>
        <taxon>Aspergillus</taxon>
        <taxon>Aspergillus subgen. Nidulantes</taxon>
    </lineage>
</organism>
<feature type="domain" description="NADH:ubiquinone oxidoreductase intermediate-associated protein 30" evidence="3">
    <location>
        <begin position="17"/>
        <end position="176"/>
    </location>
</feature>
<dbReference type="VEuPathDB" id="FungiDB:ASPVEDRAFT_508385"/>
<feature type="region of interest" description="Disordered" evidence="2">
    <location>
        <begin position="14"/>
        <end position="34"/>
    </location>
</feature>
<reference evidence="5" key="1">
    <citation type="journal article" date="2017" name="Genome Biol.">
        <title>Comparative genomics reveals high biological diversity and specific adaptations in the industrially and medically important fungal genus Aspergillus.</title>
        <authorList>
            <person name="de Vries R.P."/>
            <person name="Riley R."/>
            <person name="Wiebenga A."/>
            <person name="Aguilar-Osorio G."/>
            <person name="Amillis S."/>
            <person name="Uchima C.A."/>
            <person name="Anderluh G."/>
            <person name="Asadollahi M."/>
            <person name="Askin M."/>
            <person name="Barry K."/>
            <person name="Battaglia E."/>
            <person name="Bayram O."/>
            <person name="Benocci T."/>
            <person name="Braus-Stromeyer S.A."/>
            <person name="Caldana C."/>
            <person name="Canovas D."/>
            <person name="Cerqueira G.C."/>
            <person name="Chen F."/>
            <person name="Chen W."/>
            <person name="Choi C."/>
            <person name="Clum A."/>
            <person name="Dos Santos R.A."/>
            <person name="Damasio A.R."/>
            <person name="Diallinas G."/>
            <person name="Emri T."/>
            <person name="Fekete E."/>
            <person name="Flipphi M."/>
            <person name="Freyberg S."/>
            <person name="Gallo A."/>
            <person name="Gournas C."/>
            <person name="Habgood R."/>
            <person name="Hainaut M."/>
            <person name="Harispe M.L."/>
            <person name="Henrissat B."/>
            <person name="Hilden K.S."/>
            <person name="Hope R."/>
            <person name="Hossain A."/>
            <person name="Karabika E."/>
            <person name="Karaffa L."/>
            <person name="Karanyi Z."/>
            <person name="Krasevec N."/>
            <person name="Kuo A."/>
            <person name="Kusch H."/>
            <person name="LaButti K."/>
            <person name="Lagendijk E.L."/>
            <person name="Lapidus A."/>
            <person name="Levasseur A."/>
            <person name="Lindquist E."/>
            <person name="Lipzen A."/>
            <person name="Logrieco A.F."/>
            <person name="MacCabe A."/>
            <person name="Maekelae M.R."/>
            <person name="Malavazi I."/>
            <person name="Melin P."/>
            <person name="Meyer V."/>
            <person name="Mielnichuk N."/>
            <person name="Miskei M."/>
            <person name="Molnar A.P."/>
            <person name="Mule G."/>
            <person name="Ngan C.Y."/>
            <person name="Orejas M."/>
            <person name="Orosz E."/>
            <person name="Ouedraogo J.P."/>
            <person name="Overkamp K.M."/>
            <person name="Park H.-S."/>
            <person name="Perrone G."/>
            <person name="Piumi F."/>
            <person name="Punt P.J."/>
            <person name="Ram A.F."/>
            <person name="Ramon A."/>
            <person name="Rauscher S."/>
            <person name="Record E."/>
            <person name="Riano-Pachon D.M."/>
            <person name="Robert V."/>
            <person name="Roehrig J."/>
            <person name="Ruller R."/>
            <person name="Salamov A."/>
            <person name="Salih N.S."/>
            <person name="Samson R.A."/>
            <person name="Sandor E."/>
            <person name="Sanguinetti M."/>
            <person name="Schuetze T."/>
            <person name="Sepcic K."/>
            <person name="Shelest E."/>
            <person name="Sherlock G."/>
            <person name="Sophianopoulou V."/>
            <person name="Squina F.M."/>
            <person name="Sun H."/>
            <person name="Susca A."/>
            <person name="Todd R.B."/>
            <person name="Tsang A."/>
            <person name="Unkles S.E."/>
            <person name="van de Wiele N."/>
            <person name="van Rossen-Uffink D."/>
            <person name="Oliveira J.V."/>
            <person name="Vesth T.C."/>
            <person name="Visser J."/>
            <person name="Yu J.-H."/>
            <person name="Zhou M."/>
            <person name="Andersen M.R."/>
            <person name="Archer D.B."/>
            <person name="Baker S.E."/>
            <person name="Benoit I."/>
            <person name="Brakhage A.A."/>
            <person name="Braus G.H."/>
            <person name="Fischer R."/>
            <person name="Frisvad J.C."/>
            <person name="Goldman G.H."/>
            <person name="Houbraken J."/>
            <person name="Oakley B."/>
            <person name="Pocsi I."/>
            <person name="Scazzocchio C."/>
            <person name="Seiboth B."/>
            <person name="vanKuyk P.A."/>
            <person name="Wortman J."/>
            <person name="Dyer P.S."/>
            <person name="Grigoriev I.V."/>
        </authorList>
    </citation>
    <scope>NUCLEOTIDE SEQUENCE [LARGE SCALE GENOMIC DNA]</scope>
    <source>
        <strain evidence="5">CBS 583.65</strain>
    </source>
</reference>
<dbReference type="GeneID" id="63729894"/>
<evidence type="ECO:0000256" key="1">
    <source>
        <dbReference type="ARBA" id="ARBA00007884"/>
    </source>
</evidence>
<proteinExistence type="inferred from homology"/>
<sequence length="192" mass="21589">MAQKTTNYLFGGTEKWSPNDWTSSDDRVRGGSSHSTLEILPETNHARFQGNLDIDTLGGAGFASQRTTGSRRWDLSAYDGIELDLAESDGKQYALILKDDLLPPRPDGRERSSLSWQADFRVVGSGKVVVRWEDFRPTYRGKEIDEEPLDLKSIKRLGIMMRSHFGSQSGAFNLSIGYIAAWKDEPEEDKNE</sequence>